<feature type="non-terminal residue" evidence="2">
    <location>
        <position position="343"/>
    </location>
</feature>
<dbReference type="PANTHER" id="PTHR24148:SF73">
    <property type="entry name" value="HET DOMAIN PROTEIN (AFU_ORTHOLOGUE AFUA_8G01020)"/>
    <property type="match status" value="1"/>
</dbReference>
<dbReference type="InterPro" id="IPR010730">
    <property type="entry name" value="HET"/>
</dbReference>
<dbReference type="Pfam" id="PF06985">
    <property type="entry name" value="HET"/>
    <property type="match status" value="1"/>
</dbReference>
<reference evidence="2" key="2">
    <citation type="submission" date="2023-05" db="EMBL/GenBank/DDBJ databases">
        <authorList>
            <consortium name="Lawrence Berkeley National Laboratory"/>
            <person name="Steindorff A."/>
            <person name="Hensen N."/>
            <person name="Bonometti L."/>
            <person name="Westerberg I."/>
            <person name="Brannstrom I.O."/>
            <person name="Guillou S."/>
            <person name="Cros-Aarteil S."/>
            <person name="Calhoun S."/>
            <person name="Haridas S."/>
            <person name="Kuo A."/>
            <person name="Mondo S."/>
            <person name="Pangilinan J."/>
            <person name="Riley R."/>
            <person name="Labutti K."/>
            <person name="Andreopoulos B."/>
            <person name="Lipzen A."/>
            <person name="Chen C."/>
            <person name="Yanf M."/>
            <person name="Daum C."/>
            <person name="Ng V."/>
            <person name="Clum A."/>
            <person name="Ohm R."/>
            <person name="Martin F."/>
            <person name="Silar P."/>
            <person name="Natvig D."/>
            <person name="Lalanne C."/>
            <person name="Gautier V."/>
            <person name="Ament-Velasquez S.L."/>
            <person name="Kruys A."/>
            <person name="Hutchinson M.I."/>
            <person name="Powell A.J."/>
            <person name="Barry K."/>
            <person name="Miller A.N."/>
            <person name="Grigoriev I.V."/>
            <person name="Debuchy R."/>
            <person name="Gladieux P."/>
            <person name="Thoren M.H."/>
            <person name="Johannesson H."/>
        </authorList>
    </citation>
    <scope>NUCLEOTIDE SEQUENCE</scope>
    <source>
        <strain evidence="2">CBS 532.94</strain>
    </source>
</reference>
<dbReference type="AlphaFoldDB" id="A0AAN7CBA5"/>
<protein>
    <submittedName>
        <fullName evidence="2">Heterokaryon incompatibility protein-domain-containing protein</fullName>
    </submittedName>
</protein>
<sequence>MDTSTEGFRYKPLSEPDSIRLLVLEPSAQPEADLRGHLIHTTIRERGDDICTGYIAISYVWGDPTAKGSIILGGQPVSLTASLDAALRGIRDSSVTLRAWADAICIDQGNIAERNQQVSLMGSIYSLADHTVIFLGSITPDAELVLRSAARWHALSEGELIQATADAVSRTQDAILSRPWFTRTWILQELVLSRDPWVQCGRVRARWADLCSLLLAREARSARVLHAMQTTRSEFQQSSTTLLGLLSARRGSAATDPRDLVYGLLGMLPKTLRLPSDFVNYTLPVEQVYVKTARYILESGSWPSHPVRWQYGLQLLLSAADDGTPMDERPRRVPSWVPDWTLL</sequence>
<evidence type="ECO:0000313" key="3">
    <source>
        <dbReference type="Proteomes" id="UP001303760"/>
    </source>
</evidence>
<name>A0AAN7CBA5_9PEZI</name>
<accession>A0AAN7CBA5</accession>
<proteinExistence type="predicted"/>
<evidence type="ECO:0000313" key="2">
    <source>
        <dbReference type="EMBL" id="KAK4238600.1"/>
    </source>
</evidence>
<evidence type="ECO:0000259" key="1">
    <source>
        <dbReference type="Pfam" id="PF06985"/>
    </source>
</evidence>
<dbReference type="PANTHER" id="PTHR24148">
    <property type="entry name" value="ANKYRIN REPEAT DOMAIN-CONTAINING PROTEIN 39 HOMOLOG-RELATED"/>
    <property type="match status" value="1"/>
</dbReference>
<dbReference type="InterPro" id="IPR052895">
    <property type="entry name" value="HetReg/Transcr_Mod"/>
</dbReference>
<feature type="domain" description="Heterokaryon incompatibility" evidence="1">
    <location>
        <begin position="54"/>
        <end position="189"/>
    </location>
</feature>
<dbReference type="Proteomes" id="UP001303760">
    <property type="component" value="Unassembled WGS sequence"/>
</dbReference>
<gene>
    <name evidence="2" type="ORF">C8A03DRAFT_14951</name>
</gene>
<keyword evidence="3" id="KW-1185">Reference proteome</keyword>
<organism evidence="2 3">
    <name type="scientific">Achaetomium macrosporum</name>
    <dbReference type="NCBI Taxonomy" id="79813"/>
    <lineage>
        <taxon>Eukaryota</taxon>
        <taxon>Fungi</taxon>
        <taxon>Dikarya</taxon>
        <taxon>Ascomycota</taxon>
        <taxon>Pezizomycotina</taxon>
        <taxon>Sordariomycetes</taxon>
        <taxon>Sordariomycetidae</taxon>
        <taxon>Sordariales</taxon>
        <taxon>Chaetomiaceae</taxon>
        <taxon>Achaetomium</taxon>
    </lineage>
</organism>
<comment type="caution">
    <text evidence="2">The sequence shown here is derived from an EMBL/GenBank/DDBJ whole genome shotgun (WGS) entry which is preliminary data.</text>
</comment>
<reference evidence="2" key="1">
    <citation type="journal article" date="2023" name="Mol. Phylogenet. Evol.">
        <title>Genome-scale phylogeny and comparative genomics of the fungal order Sordariales.</title>
        <authorList>
            <person name="Hensen N."/>
            <person name="Bonometti L."/>
            <person name="Westerberg I."/>
            <person name="Brannstrom I.O."/>
            <person name="Guillou S."/>
            <person name="Cros-Aarteil S."/>
            <person name="Calhoun S."/>
            <person name="Haridas S."/>
            <person name="Kuo A."/>
            <person name="Mondo S."/>
            <person name="Pangilinan J."/>
            <person name="Riley R."/>
            <person name="LaButti K."/>
            <person name="Andreopoulos B."/>
            <person name="Lipzen A."/>
            <person name="Chen C."/>
            <person name="Yan M."/>
            <person name="Daum C."/>
            <person name="Ng V."/>
            <person name="Clum A."/>
            <person name="Steindorff A."/>
            <person name="Ohm R.A."/>
            <person name="Martin F."/>
            <person name="Silar P."/>
            <person name="Natvig D.O."/>
            <person name="Lalanne C."/>
            <person name="Gautier V."/>
            <person name="Ament-Velasquez S.L."/>
            <person name="Kruys A."/>
            <person name="Hutchinson M.I."/>
            <person name="Powell A.J."/>
            <person name="Barry K."/>
            <person name="Miller A.N."/>
            <person name="Grigoriev I.V."/>
            <person name="Debuchy R."/>
            <person name="Gladieux P."/>
            <person name="Hiltunen Thoren M."/>
            <person name="Johannesson H."/>
        </authorList>
    </citation>
    <scope>NUCLEOTIDE SEQUENCE</scope>
    <source>
        <strain evidence="2">CBS 532.94</strain>
    </source>
</reference>
<dbReference type="EMBL" id="MU860089">
    <property type="protein sequence ID" value="KAK4238600.1"/>
    <property type="molecule type" value="Genomic_DNA"/>
</dbReference>